<accession>A0A1I3Z5B2</accession>
<proteinExistence type="predicted"/>
<name>A0A1I3Z5B2_9PROT</name>
<dbReference type="OrthoDB" id="9860818at2"/>
<dbReference type="AlphaFoldDB" id="A0A1I3Z5B2"/>
<sequence>MRKAARITLFVQEREGGLDTTPDLELLHALLRQPPLVTRNDDGSRTYVFDLVDPGGATQDLDFANRMLSLESLRACSLALGRTARAMGLPLTAALADSAEVVAEAEIRSLMPVSRQRMQA</sequence>
<protein>
    <submittedName>
        <fullName evidence="1">Uncharacterized protein</fullName>
    </submittedName>
</protein>
<organism evidence="1 2">
    <name type="scientific">Falsiroseomonas stagni DSM 19981</name>
    <dbReference type="NCBI Taxonomy" id="1123062"/>
    <lineage>
        <taxon>Bacteria</taxon>
        <taxon>Pseudomonadati</taxon>
        <taxon>Pseudomonadota</taxon>
        <taxon>Alphaproteobacteria</taxon>
        <taxon>Acetobacterales</taxon>
        <taxon>Roseomonadaceae</taxon>
        <taxon>Falsiroseomonas</taxon>
    </lineage>
</organism>
<evidence type="ECO:0000313" key="2">
    <source>
        <dbReference type="Proteomes" id="UP000199473"/>
    </source>
</evidence>
<dbReference type="Proteomes" id="UP000199473">
    <property type="component" value="Unassembled WGS sequence"/>
</dbReference>
<gene>
    <name evidence="1" type="ORF">SAMN02745775_102190</name>
</gene>
<keyword evidence="2" id="KW-1185">Reference proteome</keyword>
<dbReference type="RefSeq" id="WP_092958080.1">
    <property type="nucleotide sequence ID" value="NZ_FOSQ01000002.1"/>
</dbReference>
<reference evidence="1 2" key="1">
    <citation type="submission" date="2016-10" db="EMBL/GenBank/DDBJ databases">
        <authorList>
            <person name="de Groot N.N."/>
        </authorList>
    </citation>
    <scope>NUCLEOTIDE SEQUENCE [LARGE SCALE GENOMIC DNA]</scope>
    <source>
        <strain evidence="1 2">DSM 19981</strain>
    </source>
</reference>
<evidence type="ECO:0000313" key="1">
    <source>
        <dbReference type="EMBL" id="SFK39308.1"/>
    </source>
</evidence>
<dbReference type="STRING" id="1123062.SAMN02745775_102190"/>
<dbReference type="EMBL" id="FOSQ01000002">
    <property type="protein sequence ID" value="SFK39308.1"/>
    <property type="molecule type" value="Genomic_DNA"/>
</dbReference>